<gene>
    <name evidence="1" type="ORF">BLNAU_6821</name>
</gene>
<protein>
    <submittedName>
        <fullName evidence="1">Uncharacterized protein</fullName>
    </submittedName>
</protein>
<dbReference type="InterPro" id="IPR011050">
    <property type="entry name" value="Pectin_lyase_fold/virulence"/>
</dbReference>
<proteinExistence type="predicted"/>
<organism evidence="1 2">
    <name type="scientific">Blattamonas nauphoetae</name>
    <dbReference type="NCBI Taxonomy" id="2049346"/>
    <lineage>
        <taxon>Eukaryota</taxon>
        <taxon>Metamonada</taxon>
        <taxon>Preaxostyla</taxon>
        <taxon>Oxymonadida</taxon>
        <taxon>Blattamonas</taxon>
    </lineage>
</organism>
<accession>A0ABQ9Y2Z6</accession>
<dbReference type="SUPFAM" id="SSF51126">
    <property type="entry name" value="Pectin lyase-like"/>
    <property type="match status" value="3"/>
</dbReference>
<name>A0ABQ9Y2Z6_9EUKA</name>
<comment type="caution">
    <text evidence="1">The sequence shown here is derived from an EMBL/GenBank/DDBJ whole genome shotgun (WGS) entry which is preliminary data.</text>
</comment>
<evidence type="ECO:0000313" key="2">
    <source>
        <dbReference type="Proteomes" id="UP001281761"/>
    </source>
</evidence>
<dbReference type="Proteomes" id="UP001281761">
    <property type="component" value="Unassembled WGS sequence"/>
</dbReference>
<evidence type="ECO:0000313" key="1">
    <source>
        <dbReference type="EMBL" id="KAK2958117.1"/>
    </source>
</evidence>
<sequence length="1838" mass="194203">MTLKRAAPISILPLVVENRQPTGSVSLISTTFEDGHHSDISPLVANRQTESILIQSSSFRNITSDCSVPPSTPLSPAGKTQFFNTKTDHVEGVFYGTLTNKINLDGEFFFSNDTFLNTTHSNEDYTCPGGTCTSRYVSDSSYLTIKNSLFSGCSSTTDDGGAIWVGSAVSGTLFVVDCQFQSCSSAFSGGAIHCIVREMIIRRNTFTNCHAGSFGGVFNALPTYHTVEFSENTCTSCTTNIADTNYHVNEATGLQLMHNNTFSVSGGAERSDCLLCVYGTAQVSNNIFKNSPRSVDAQFSNLVLHTYSITSVLVFGNKCEWTPAFSHPWTRSNSPDIAVWLLWSGSAAFPLIDSTGLFLPASKKGSVTPTKEDTSNMIIIGHFKDENGYAQVYTAPASPSNPFFVLSAKRTVMLRQLGMNLKVAPIAFASISNGGTVLLSEVDFFVSTSTLTKNFITVTSSTLTIDTVKLSSLNLGSTSVVRMEGASTLIVTNSNFASISQTSAGGAFLSTTGASSQIITITGSTFDKVTSKGDGGVILAELGTGSKLTVSSTTFSSCSSTGKGGALSIVLSSTGSFALQSGTLFSSCTATNGNAVFVQASSLSSAVTRTSMGFLGSSSITPTTTLLNLYRGWNTANTSDSVPLILFFATMGSTGHANSSGKDGMMCGFSVYPCQTLAPVQTTLVSYGSKTGGTLNPITIQLHTALPQSIPFSCGGHSATISGNTITLSNTGQFTTASSSSSLTLSALTILFAIDCGVWLHSWEWIWKHSCLVWNDLGRVVGDAWDEHIETGVAFLSSVPCDIWDSSDWIRNNADTLSDEADILAVRCEWGIDNDHVALSSLAHTQLCEQCVLCHKLSLAGRSLSSVSFSSCNCGVDGKGRSVFVSRSSFSSGNVVMKSVSITKAGTLGSHEVYLEGQNVGAVVTSDWTSLIGANDGTLTLSKLDEVFGSDPTNTKNCGPLGYHLYPHASGAVFVSEGFWDHGKCGQERLPCSTLPFAFSLLTTTKTTLSISSDLTLSSSLSSPKAGASISSSSSFQKSLLFDLNGLFVVKAGPLAFSSMDLTIPTSLTKTLFVVKGSTLTLSNTVSITNPSSAAHSSSLFEVEGGSLTLSSTVFDFAVRFSSSSSLLAQTAGSLKLDTVSIGNVRHTDGDGSVVHSSLSTPEDKLEIVGCSFSACSSTGNGGLRTGKEGRMDLLARLFQSTFGSDISCGQGKKGEWIFLRGSSLESYLTDSTWTRSISTLVAPTHDALLWGEDGSEEEDSEYASLSLLYYLKAYNKPTIAVGDGGRDGEGCGRTHLRCSSLSTAVSHLSGSSPFEVEIVSSFSLMQKETFSISFTMKPSGPTGTITVGKSGVFEVSANILTLSTLTFDGKGSDRSNSLLSFVNTGSITITRCTFKNLKTDGIGAVFSSTLNTANTLSISDSTFSSCSSAGNGGALFVEVNGGSFLIHTALTFTSCSSEGKGQNLFLVHSSLQSFLSGGSLDGIKPTLPSSDLVSKEEKEKWFGSSSKTTESSSLLFFWHPHTESSGAIHVHEKGESHSLCGLHQLPCSLVQPSLSKTNTNNKTIIDSDFILNEVITTANTPSTLTSVSKSVIISVGVDGKFALSSGSLTLSTLSFVQLSSLELLDHTLISIDSASSPLTVDGCSFRSFRLSANALIEHSCSSLTLKSSLFNDIVRSEGNGGVVESGMEEGMELDVDSVELASVWTLSGDGDGFFISFNSISDPTKIPSFKLTRLTYSESAGSKKNTERNACFVWIEGKRLSEWVKVSDARFAGSFSSIGIVPELLWSVDWEEDLNASLLFYLVAHSGPIGVSSEGYSIVQCGYSGVWCLGLEYGRSS</sequence>
<keyword evidence="2" id="KW-1185">Reference proteome</keyword>
<dbReference type="EMBL" id="JARBJD010000040">
    <property type="protein sequence ID" value="KAK2958117.1"/>
    <property type="molecule type" value="Genomic_DNA"/>
</dbReference>
<reference evidence="1 2" key="1">
    <citation type="journal article" date="2022" name="bioRxiv">
        <title>Genomics of Preaxostyla Flagellates Illuminates Evolutionary Transitions and the Path Towards Mitochondrial Loss.</title>
        <authorList>
            <person name="Novak L.V.F."/>
            <person name="Treitli S.C."/>
            <person name="Pyrih J."/>
            <person name="Halakuc P."/>
            <person name="Pipaliya S.V."/>
            <person name="Vacek V."/>
            <person name="Brzon O."/>
            <person name="Soukal P."/>
            <person name="Eme L."/>
            <person name="Dacks J.B."/>
            <person name="Karnkowska A."/>
            <person name="Elias M."/>
            <person name="Hampl V."/>
        </authorList>
    </citation>
    <scope>NUCLEOTIDE SEQUENCE [LARGE SCALE GENOMIC DNA]</scope>
    <source>
        <strain evidence="1">NAU3</strain>
        <tissue evidence="1">Gut</tissue>
    </source>
</reference>